<dbReference type="InterPro" id="IPR012133">
    <property type="entry name" value="Alpha-hydoxy_acid_DH_FMN"/>
</dbReference>
<name>A0A409VDY7_9AGAR</name>
<feature type="binding site" evidence="5">
    <location>
        <begin position="378"/>
        <end position="379"/>
    </location>
    <ligand>
        <name>FMN</name>
        <dbReference type="ChEBI" id="CHEBI:58210"/>
    </ligand>
</feature>
<proteinExistence type="inferred from homology"/>
<feature type="binding site" evidence="5">
    <location>
        <position position="293"/>
    </location>
    <ligand>
        <name>FMN</name>
        <dbReference type="ChEBI" id="CHEBI:58210"/>
    </ligand>
</feature>
<evidence type="ECO:0000256" key="1">
    <source>
        <dbReference type="ARBA" id="ARBA00001917"/>
    </source>
</evidence>
<dbReference type="InterPro" id="IPR013785">
    <property type="entry name" value="Aldolase_TIM"/>
</dbReference>
<dbReference type="PROSITE" id="PS51349">
    <property type="entry name" value="FMN_HYDROXY_ACID_DH_2"/>
    <property type="match status" value="1"/>
</dbReference>
<evidence type="ECO:0000313" key="7">
    <source>
        <dbReference type="EMBL" id="PPQ63590.1"/>
    </source>
</evidence>
<evidence type="ECO:0000256" key="5">
    <source>
        <dbReference type="PIRSR" id="PIRSR000138-2"/>
    </source>
</evidence>
<dbReference type="PANTHER" id="PTHR10578:SF143">
    <property type="entry name" value="FMN-DEPENDENT ALPHA-HYDROXY ACID DEHYDROGENASE PB1A11.03"/>
    <property type="match status" value="1"/>
</dbReference>
<feature type="binding site" evidence="5">
    <location>
        <position position="52"/>
    </location>
    <ligand>
        <name>glyoxylate</name>
        <dbReference type="ChEBI" id="CHEBI:36655"/>
    </ligand>
</feature>
<feature type="binding site" evidence="5">
    <location>
        <position position="156"/>
    </location>
    <ligand>
        <name>FMN</name>
        <dbReference type="ChEBI" id="CHEBI:58210"/>
    </ligand>
</feature>
<feature type="active site" description="Proton acceptor" evidence="4">
    <location>
        <position position="317"/>
    </location>
</feature>
<feature type="binding site" evidence="5">
    <location>
        <begin position="355"/>
        <end position="359"/>
    </location>
    <ligand>
        <name>FMN</name>
        <dbReference type="ChEBI" id="CHEBI:58210"/>
    </ligand>
</feature>
<evidence type="ECO:0000259" key="6">
    <source>
        <dbReference type="PROSITE" id="PS51349"/>
    </source>
</evidence>
<organism evidence="7 8">
    <name type="scientific">Panaeolus cyanescens</name>
    <dbReference type="NCBI Taxonomy" id="181874"/>
    <lineage>
        <taxon>Eukaryota</taxon>
        <taxon>Fungi</taxon>
        <taxon>Dikarya</taxon>
        <taxon>Basidiomycota</taxon>
        <taxon>Agaricomycotina</taxon>
        <taxon>Agaricomycetes</taxon>
        <taxon>Agaricomycetidae</taxon>
        <taxon>Agaricales</taxon>
        <taxon>Agaricineae</taxon>
        <taxon>Galeropsidaceae</taxon>
        <taxon>Panaeolus</taxon>
    </lineage>
</organism>
<dbReference type="AlphaFoldDB" id="A0A409VDY7"/>
<dbReference type="GO" id="GO:0016491">
    <property type="term" value="F:oxidoreductase activity"/>
    <property type="evidence" value="ECO:0007669"/>
    <property type="project" value="UniProtKB-KW"/>
</dbReference>
<evidence type="ECO:0000256" key="2">
    <source>
        <dbReference type="ARBA" id="ARBA00023002"/>
    </source>
</evidence>
<dbReference type="GO" id="GO:0010181">
    <property type="term" value="F:FMN binding"/>
    <property type="evidence" value="ECO:0007669"/>
    <property type="project" value="InterPro"/>
</dbReference>
<sequence length="431" mass="47013">MAAPNADSANPWGSYALQLYASRKAPQPLGTVVFEEIEAKAKEKLKDCAFMYAGGSAGTNSTERANRKQFEKWAIIPRMLVNATKRTLETTIFGVKHSSPVFIAPIGVQAIFAKDAEFNPARAAQALGVPFILSTAASRSIEEIAKANGDGHRWYQLYWPRNNDVTLSLLGRAKANNYKALVVTLDTMALGWRPHDLEKAYIPFAHGVGIQIGKSDPVFMARYGKQPITEGDHPEFPYDPAKFDQGFVAGDEKIKEQIFFGMEWLKEANSGLFRSWEDLKFLRDNWEGPLVLKGIQRVQDAELAIDHGADGIIVSNHGGRQVDGAIPSLLALEMIMKSEKVKAAQAAGKFTVLFDSGIRTGSDIIKALALGAQAVLLGRPWLYGSIVAGQAGVEQVLRHTLADLDNTLGLAGFTSLDEVRGKGDEVITRLS</sequence>
<dbReference type="InterPro" id="IPR000262">
    <property type="entry name" value="FMN-dep_DH"/>
</dbReference>
<accession>A0A409VDY7</accession>
<dbReference type="Gene3D" id="3.20.20.70">
    <property type="entry name" value="Aldolase class I"/>
    <property type="match status" value="1"/>
</dbReference>
<protein>
    <recommendedName>
        <fullName evidence="6">FMN hydroxy acid dehydrogenase domain-containing protein</fullName>
    </recommendedName>
</protein>
<feature type="binding site" evidence="5">
    <location>
        <position position="193"/>
    </location>
    <ligand>
        <name>glyoxylate</name>
        <dbReference type="ChEBI" id="CHEBI:36655"/>
    </ligand>
</feature>
<dbReference type="EMBL" id="NHTK01006117">
    <property type="protein sequence ID" value="PPQ63590.1"/>
    <property type="molecule type" value="Genomic_DNA"/>
</dbReference>
<comment type="similarity">
    <text evidence="3">Belongs to the FMN-dependent alpha-hydroxy acid dehydrogenase family.</text>
</comment>
<dbReference type="InterPro" id="IPR037396">
    <property type="entry name" value="FMN_HAD"/>
</dbReference>
<keyword evidence="5" id="KW-0285">Flavoprotein</keyword>
<dbReference type="FunCoup" id="A0A409VDY7">
    <property type="interactions" value="90"/>
</dbReference>
<dbReference type="InParanoid" id="A0A409VDY7"/>
<feature type="binding site" evidence="5">
    <location>
        <begin position="105"/>
        <end position="107"/>
    </location>
    <ligand>
        <name>FMN</name>
        <dbReference type="ChEBI" id="CHEBI:58210"/>
    </ligand>
</feature>
<keyword evidence="8" id="KW-1185">Reference proteome</keyword>
<dbReference type="PROSITE" id="PS00557">
    <property type="entry name" value="FMN_HYDROXY_ACID_DH_1"/>
    <property type="match status" value="1"/>
</dbReference>
<dbReference type="Pfam" id="PF01070">
    <property type="entry name" value="FMN_dh"/>
    <property type="match status" value="1"/>
</dbReference>
<keyword evidence="2" id="KW-0560">Oxidoreductase</keyword>
<evidence type="ECO:0000256" key="3">
    <source>
        <dbReference type="ARBA" id="ARBA00024042"/>
    </source>
</evidence>
<feature type="domain" description="FMN hydroxy acid dehydrogenase" evidence="6">
    <location>
        <begin position="26"/>
        <end position="429"/>
    </location>
</feature>
<evidence type="ECO:0000313" key="8">
    <source>
        <dbReference type="Proteomes" id="UP000284842"/>
    </source>
</evidence>
<feature type="binding site" evidence="5">
    <location>
        <position position="315"/>
    </location>
    <ligand>
        <name>FMN</name>
        <dbReference type="ChEBI" id="CHEBI:58210"/>
    </ligand>
</feature>
<evidence type="ECO:0000256" key="4">
    <source>
        <dbReference type="PIRSR" id="PIRSR000138-1"/>
    </source>
</evidence>
<feature type="binding site" evidence="5">
    <location>
        <position position="158"/>
    </location>
    <ligand>
        <name>FMN</name>
        <dbReference type="ChEBI" id="CHEBI:58210"/>
    </ligand>
</feature>
<dbReference type="SUPFAM" id="SSF51395">
    <property type="entry name" value="FMN-linked oxidoreductases"/>
    <property type="match status" value="1"/>
</dbReference>
<feature type="binding site" evidence="5">
    <location>
        <position position="317"/>
    </location>
    <ligand>
        <name>glyoxylate</name>
        <dbReference type="ChEBI" id="CHEBI:36655"/>
    </ligand>
</feature>
<dbReference type="OrthoDB" id="25826at2759"/>
<feature type="binding site" evidence="5">
    <location>
        <position position="134"/>
    </location>
    <ligand>
        <name>FMN</name>
        <dbReference type="ChEBI" id="CHEBI:58210"/>
    </ligand>
</feature>
<dbReference type="STRING" id="181874.A0A409VDY7"/>
<keyword evidence="5" id="KW-0288">FMN</keyword>
<comment type="cofactor">
    <cofactor evidence="1">
        <name>FMN</name>
        <dbReference type="ChEBI" id="CHEBI:58210"/>
    </cofactor>
</comment>
<feature type="binding site" evidence="5">
    <location>
        <position position="184"/>
    </location>
    <ligand>
        <name>FMN</name>
        <dbReference type="ChEBI" id="CHEBI:58210"/>
    </ligand>
</feature>
<comment type="caution">
    <text evidence="7">The sequence shown here is derived from an EMBL/GenBank/DDBJ whole genome shotgun (WGS) entry which is preliminary data.</text>
</comment>
<dbReference type="Proteomes" id="UP000284842">
    <property type="component" value="Unassembled WGS sequence"/>
</dbReference>
<dbReference type="InterPro" id="IPR008259">
    <property type="entry name" value="FMN_hydac_DH_AS"/>
</dbReference>
<gene>
    <name evidence="7" type="ORF">CVT24_004450</name>
</gene>
<dbReference type="PANTHER" id="PTHR10578">
    <property type="entry name" value="S -2-HYDROXY-ACID OXIDASE-RELATED"/>
    <property type="match status" value="1"/>
</dbReference>
<feature type="binding site" evidence="5">
    <location>
        <position position="320"/>
    </location>
    <ligand>
        <name>glyoxylate</name>
        <dbReference type="ChEBI" id="CHEBI:36655"/>
    </ligand>
</feature>
<reference evidence="7 8" key="1">
    <citation type="journal article" date="2018" name="Evol. Lett.">
        <title>Horizontal gene cluster transfer increased hallucinogenic mushroom diversity.</title>
        <authorList>
            <person name="Reynolds H.T."/>
            <person name="Vijayakumar V."/>
            <person name="Gluck-Thaler E."/>
            <person name="Korotkin H.B."/>
            <person name="Matheny P.B."/>
            <person name="Slot J.C."/>
        </authorList>
    </citation>
    <scope>NUCLEOTIDE SEQUENCE [LARGE SCALE GENOMIC DNA]</scope>
    <source>
        <strain evidence="7 8">2629</strain>
    </source>
</reference>
<dbReference type="PIRSF" id="PIRSF000138">
    <property type="entry name" value="Al-hdrx_acd_dh"/>
    <property type="match status" value="1"/>
</dbReference>